<gene>
    <name evidence="2" type="ORF">PHYPSEUDO_006906</name>
</gene>
<comment type="caution">
    <text evidence="2">The sequence shown here is derived from an EMBL/GenBank/DDBJ whole genome shotgun (WGS) entry which is preliminary data.</text>
</comment>
<accession>A0A8T1VMV7</accession>
<evidence type="ECO:0000313" key="3">
    <source>
        <dbReference type="Proteomes" id="UP000694044"/>
    </source>
</evidence>
<organism evidence="2 3">
    <name type="scientific">Phytophthora pseudosyringae</name>
    <dbReference type="NCBI Taxonomy" id="221518"/>
    <lineage>
        <taxon>Eukaryota</taxon>
        <taxon>Sar</taxon>
        <taxon>Stramenopiles</taxon>
        <taxon>Oomycota</taxon>
        <taxon>Peronosporomycetes</taxon>
        <taxon>Peronosporales</taxon>
        <taxon>Peronosporaceae</taxon>
        <taxon>Phytophthora</taxon>
    </lineage>
</organism>
<name>A0A8T1VMV7_9STRA</name>
<dbReference type="EMBL" id="JAGDFM010000280">
    <property type="protein sequence ID" value="KAG7380724.1"/>
    <property type="molecule type" value="Genomic_DNA"/>
</dbReference>
<sequence>MSERIAGRTFGQWPRPISESVPNPRAAFASQAESGVVGPGRTGPSAGSSESEPSGALAPPLRRDERGAAADADREPSGAIAAARRAHAEPRADCCRRIRAGSHGIFLLGGKDRAVGVAAAALTCLDYGRRASP</sequence>
<proteinExistence type="predicted"/>
<protein>
    <submittedName>
        <fullName evidence="2">Uncharacterized protein</fullName>
    </submittedName>
</protein>
<dbReference type="Proteomes" id="UP000694044">
    <property type="component" value="Unassembled WGS sequence"/>
</dbReference>
<reference evidence="2" key="1">
    <citation type="submission" date="2021-02" db="EMBL/GenBank/DDBJ databases">
        <authorList>
            <person name="Palmer J.M."/>
        </authorList>
    </citation>
    <scope>NUCLEOTIDE SEQUENCE</scope>
    <source>
        <strain evidence="2">SCRP734</strain>
    </source>
</reference>
<feature type="compositionally biased region" description="Basic and acidic residues" evidence="1">
    <location>
        <begin position="61"/>
        <end position="76"/>
    </location>
</feature>
<feature type="compositionally biased region" description="Low complexity" evidence="1">
    <location>
        <begin position="43"/>
        <end position="60"/>
    </location>
</feature>
<evidence type="ECO:0000256" key="1">
    <source>
        <dbReference type="SAM" id="MobiDB-lite"/>
    </source>
</evidence>
<keyword evidence="3" id="KW-1185">Reference proteome</keyword>
<dbReference type="AlphaFoldDB" id="A0A8T1VMV7"/>
<feature type="region of interest" description="Disordered" evidence="1">
    <location>
        <begin position="1"/>
        <end position="92"/>
    </location>
</feature>
<evidence type="ECO:0000313" key="2">
    <source>
        <dbReference type="EMBL" id="KAG7380724.1"/>
    </source>
</evidence>